<reference evidence="1 2" key="1">
    <citation type="submission" date="2017-01" db="EMBL/GenBank/DDBJ databases">
        <title>A new Hymenobacter.</title>
        <authorList>
            <person name="Liang Y."/>
            <person name="Feng F."/>
        </authorList>
    </citation>
    <scope>NUCLEOTIDE SEQUENCE [LARGE SCALE GENOMIC DNA]</scope>
    <source>
        <strain evidence="1">MIMBbqt21</strain>
    </source>
</reference>
<dbReference type="AlphaFoldDB" id="A0A243W511"/>
<comment type="caution">
    <text evidence="1">The sequence shown here is derived from an EMBL/GenBank/DDBJ whole genome shotgun (WGS) entry which is preliminary data.</text>
</comment>
<evidence type="ECO:0000313" key="2">
    <source>
        <dbReference type="Proteomes" id="UP000194873"/>
    </source>
</evidence>
<evidence type="ECO:0000313" key="1">
    <source>
        <dbReference type="EMBL" id="OUJ67747.1"/>
    </source>
</evidence>
<name>A0A243W511_9BACT</name>
<dbReference type="EMBL" id="MTSE01000066">
    <property type="protein sequence ID" value="OUJ67747.1"/>
    <property type="molecule type" value="Genomic_DNA"/>
</dbReference>
<accession>A0A243W511</accession>
<protein>
    <recommendedName>
        <fullName evidence="3">DUF4238 domain-containing protein</fullName>
    </recommendedName>
</protein>
<organism evidence="1 2">
    <name type="scientific">Hymenobacter crusticola</name>
    <dbReference type="NCBI Taxonomy" id="1770526"/>
    <lineage>
        <taxon>Bacteria</taxon>
        <taxon>Pseudomonadati</taxon>
        <taxon>Bacteroidota</taxon>
        <taxon>Cytophagia</taxon>
        <taxon>Cytophagales</taxon>
        <taxon>Hymenobacteraceae</taxon>
        <taxon>Hymenobacter</taxon>
    </lineage>
</organism>
<proteinExistence type="predicted"/>
<sequence>MLSVIADDKGSVIEIYPHAVASSFKPEQFKNVSIGMASVFKGFCNQHDTMLFHDIENVNTDFRKYKDCLLLAYRTVVAELIEVDNTINFQNRLRSDLRLPIKMREYYKTQKAQRILAKKDCQFFKRSIEEELDGIKNNSFSFGFIIRSMPKLDIAASFIHGSANTSFNPYNINAALIADPASSHYIPASNPVFINLIPRNDHTVLVMGSFRDYKIFNNYTIKDVLAMNDKDALKIINYFLLATDGWFMSRRLFDRLSFQDKIEKMFEVIKNFGKSGALDYRFNIFDGIV</sequence>
<dbReference type="Proteomes" id="UP000194873">
    <property type="component" value="Unassembled WGS sequence"/>
</dbReference>
<evidence type="ECO:0008006" key="3">
    <source>
        <dbReference type="Google" id="ProtNLM"/>
    </source>
</evidence>
<gene>
    <name evidence="1" type="ORF">BXP70_28600</name>
</gene>
<keyword evidence="2" id="KW-1185">Reference proteome</keyword>